<keyword evidence="1" id="KW-0812">Transmembrane</keyword>
<dbReference type="AlphaFoldDB" id="A0A2M7BE74"/>
<proteinExistence type="predicted"/>
<comment type="caution">
    <text evidence="2">The sequence shown here is derived from an EMBL/GenBank/DDBJ whole genome shotgun (WGS) entry which is preliminary data.</text>
</comment>
<dbReference type="Proteomes" id="UP000229631">
    <property type="component" value="Unassembled WGS sequence"/>
</dbReference>
<evidence type="ECO:0000313" key="3">
    <source>
        <dbReference type="Proteomes" id="UP000229631"/>
    </source>
</evidence>
<accession>A0A2M7BE74</accession>
<protein>
    <submittedName>
        <fullName evidence="2">Uncharacterized protein</fullName>
    </submittedName>
</protein>
<evidence type="ECO:0000313" key="2">
    <source>
        <dbReference type="EMBL" id="PIV01422.1"/>
    </source>
</evidence>
<dbReference type="EMBL" id="PEVC01000022">
    <property type="protein sequence ID" value="PIV01422.1"/>
    <property type="molecule type" value="Genomic_DNA"/>
</dbReference>
<organism evidence="2 3">
    <name type="scientific">Candidatus Shapirobacteria bacterium CG03_land_8_20_14_0_80_39_12</name>
    <dbReference type="NCBI Taxonomy" id="1974879"/>
    <lineage>
        <taxon>Bacteria</taxon>
        <taxon>Candidatus Shapironibacteriota</taxon>
    </lineage>
</organism>
<keyword evidence="1" id="KW-0472">Membrane</keyword>
<sequence>MLRYWRIFLIVIVFCSLAFTACLTLPAGRQAAGRLLTSSIGKPNVLSTIFQKEREVDVTARVGKYKIEKLTGWSSPFSEITLSSRYTFRKTSADEKGFFAFYSIPIDETRGLCLISQDVNLFPSFPLCLAPLAENQDIIMENVLLSPTISIESNQILFGKTTKASGMTFPDSPVDVYFFTENKYNFQFLKSVYAVGLPRYRVKSNVNGYFEFSLPPNSPSESRVFVIAKKQGPCPFEVRLCRDEGGSPKSNTLSFQAFNLWAYLKIIFGNFKINCSRLFILIVIETLILIVLLGLFLGKKKKKEYLSCPLIKKEK</sequence>
<evidence type="ECO:0000256" key="1">
    <source>
        <dbReference type="SAM" id="Phobius"/>
    </source>
</evidence>
<gene>
    <name evidence="2" type="ORF">COS54_01075</name>
</gene>
<reference evidence="3" key="1">
    <citation type="submission" date="2017-09" db="EMBL/GenBank/DDBJ databases">
        <title>Depth-based differentiation of microbial function through sediment-hosted aquifers and enrichment of novel symbionts in the deep terrestrial subsurface.</title>
        <authorList>
            <person name="Probst A.J."/>
            <person name="Ladd B."/>
            <person name="Jarett J.K."/>
            <person name="Geller-Mcgrath D.E."/>
            <person name="Sieber C.M.K."/>
            <person name="Emerson J.B."/>
            <person name="Anantharaman K."/>
            <person name="Thomas B.C."/>
            <person name="Malmstrom R."/>
            <person name="Stieglmeier M."/>
            <person name="Klingl A."/>
            <person name="Woyke T."/>
            <person name="Ryan C.M."/>
            <person name="Banfield J.F."/>
        </authorList>
    </citation>
    <scope>NUCLEOTIDE SEQUENCE [LARGE SCALE GENOMIC DNA]</scope>
</reference>
<feature type="transmembrane region" description="Helical" evidence="1">
    <location>
        <begin position="278"/>
        <end position="297"/>
    </location>
</feature>
<keyword evidence="1" id="KW-1133">Transmembrane helix</keyword>
<dbReference type="PROSITE" id="PS51257">
    <property type="entry name" value="PROKAR_LIPOPROTEIN"/>
    <property type="match status" value="1"/>
</dbReference>
<name>A0A2M7BE74_9BACT</name>